<dbReference type="AlphaFoldDB" id="A0AAV4NRZ7"/>
<gene>
    <name evidence="2" type="ORF">CDAR_180301</name>
</gene>
<evidence type="ECO:0000256" key="1">
    <source>
        <dbReference type="SAM" id="MobiDB-lite"/>
    </source>
</evidence>
<dbReference type="EMBL" id="BPLQ01001897">
    <property type="protein sequence ID" value="GIX86508.1"/>
    <property type="molecule type" value="Genomic_DNA"/>
</dbReference>
<evidence type="ECO:0000313" key="2">
    <source>
        <dbReference type="EMBL" id="GIX86508.1"/>
    </source>
</evidence>
<name>A0AAV4NRZ7_9ARAC</name>
<evidence type="ECO:0000313" key="3">
    <source>
        <dbReference type="Proteomes" id="UP001054837"/>
    </source>
</evidence>
<feature type="compositionally biased region" description="Polar residues" evidence="1">
    <location>
        <begin position="31"/>
        <end position="45"/>
    </location>
</feature>
<accession>A0AAV4NRZ7</accession>
<keyword evidence="3" id="KW-1185">Reference proteome</keyword>
<sequence>MCDKSPILTAPSSNVPASQFKSKRKTEWALVNTSGHRSPSSNKGNSLGVKRKATISSSREKVPLPILPSVTPLTHPSPSLFRLKSIAY</sequence>
<proteinExistence type="predicted"/>
<comment type="caution">
    <text evidence="2">The sequence shown here is derived from an EMBL/GenBank/DDBJ whole genome shotgun (WGS) entry which is preliminary data.</text>
</comment>
<protein>
    <submittedName>
        <fullName evidence="2">Uncharacterized protein</fullName>
    </submittedName>
</protein>
<feature type="compositionally biased region" description="Polar residues" evidence="1">
    <location>
        <begin position="10"/>
        <end position="20"/>
    </location>
</feature>
<organism evidence="2 3">
    <name type="scientific">Caerostris darwini</name>
    <dbReference type="NCBI Taxonomy" id="1538125"/>
    <lineage>
        <taxon>Eukaryota</taxon>
        <taxon>Metazoa</taxon>
        <taxon>Ecdysozoa</taxon>
        <taxon>Arthropoda</taxon>
        <taxon>Chelicerata</taxon>
        <taxon>Arachnida</taxon>
        <taxon>Araneae</taxon>
        <taxon>Araneomorphae</taxon>
        <taxon>Entelegynae</taxon>
        <taxon>Araneoidea</taxon>
        <taxon>Araneidae</taxon>
        <taxon>Caerostris</taxon>
    </lineage>
</organism>
<reference evidence="2 3" key="1">
    <citation type="submission" date="2021-06" db="EMBL/GenBank/DDBJ databases">
        <title>Caerostris darwini draft genome.</title>
        <authorList>
            <person name="Kono N."/>
            <person name="Arakawa K."/>
        </authorList>
    </citation>
    <scope>NUCLEOTIDE SEQUENCE [LARGE SCALE GENOMIC DNA]</scope>
</reference>
<dbReference type="Proteomes" id="UP001054837">
    <property type="component" value="Unassembled WGS sequence"/>
</dbReference>
<feature type="region of interest" description="Disordered" evidence="1">
    <location>
        <begin position="1"/>
        <end position="56"/>
    </location>
</feature>